<gene>
    <name evidence="1" type="ORF">LTR37_015502</name>
</gene>
<name>A0ACC3MT84_9PEZI</name>
<protein>
    <submittedName>
        <fullName evidence="1">Uncharacterized protein</fullName>
    </submittedName>
</protein>
<accession>A0ACC3MT84</accession>
<sequence>MLFQIWILVALAATIALVLGLLPPRAFRMLEGKQHGRKATICGIVQDASIELLEIREQIAIYEDVDKSDHLQEPDRRSTSGNFACNQAMHKAEQYAPVYLKALQEYEPAIEAAVELAEGYCKNAGRSTPEDEDTPWPIFSQYVDGSSRYSDAERQRERLNAAYEGICEASAEEDLVEAGHYEL</sequence>
<comment type="caution">
    <text evidence="1">The sequence shown here is derived from an EMBL/GenBank/DDBJ whole genome shotgun (WGS) entry which is preliminary data.</text>
</comment>
<reference evidence="1" key="1">
    <citation type="submission" date="2023-07" db="EMBL/GenBank/DDBJ databases">
        <title>Black Yeasts Isolated from many extreme environments.</title>
        <authorList>
            <person name="Coleine C."/>
            <person name="Stajich J.E."/>
            <person name="Selbmann L."/>
        </authorList>
    </citation>
    <scope>NUCLEOTIDE SEQUENCE</scope>
    <source>
        <strain evidence="1">CCFEE 5714</strain>
    </source>
</reference>
<organism evidence="1 2">
    <name type="scientific">Vermiconidia calcicola</name>
    <dbReference type="NCBI Taxonomy" id="1690605"/>
    <lineage>
        <taxon>Eukaryota</taxon>
        <taxon>Fungi</taxon>
        <taxon>Dikarya</taxon>
        <taxon>Ascomycota</taxon>
        <taxon>Pezizomycotina</taxon>
        <taxon>Dothideomycetes</taxon>
        <taxon>Dothideomycetidae</taxon>
        <taxon>Mycosphaerellales</taxon>
        <taxon>Extremaceae</taxon>
        <taxon>Vermiconidia</taxon>
    </lineage>
</organism>
<dbReference type="EMBL" id="JAUTXU010000174">
    <property type="protein sequence ID" value="KAK3701404.1"/>
    <property type="molecule type" value="Genomic_DNA"/>
</dbReference>
<proteinExistence type="predicted"/>
<keyword evidence="2" id="KW-1185">Reference proteome</keyword>
<dbReference type="Proteomes" id="UP001281147">
    <property type="component" value="Unassembled WGS sequence"/>
</dbReference>
<evidence type="ECO:0000313" key="2">
    <source>
        <dbReference type="Proteomes" id="UP001281147"/>
    </source>
</evidence>
<evidence type="ECO:0000313" key="1">
    <source>
        <dbReference type="EMBL" id="KAK3701404.1"/>
    </source>
</evidence>